<proteinExistence type="predicted"/>
<evidence type="ECO:0000313" key="1">
    <source>
        <dbReference type="EMBL" id="QQG34665.1"/>
    </source>
</evidence>
<organism evidence="1">
    <name type="scientific">Agave tequilana vitivirus 1</name>
    <dbReference type="NCBI Taxonomy" id="2794429"/>
    <lineage>
        <taxon>Viruses</taxon>
        <taxon>Riboviria</taxon>
        <taxon>Orthornavirae</taxon>
        <taxon>Kitrinoviricota</taxon>
        <taxon>Alsuviricetes</taxon>
        <taxon>Tymovirales</taxon>
        <taxon>Betaflexiviridae</taxon>
        <taxon>Trivirinae</taxon>
        <taxon>Vitivirus</taxon>
    </lineage>
</organism>
<accession>A0A7T5QZF4</accession>
<protein>
    <submittedName>
        <fullName evidence="1">HP</fullName>
    </submittedName>
</protein>
<name>A0A7T5QZF4_9VIRU</name>
<dbReference type="EMBL" id="MW328756">
    <property type="protein sequence ID" value="QQG34665.1"/>
    <property type="molecule type" value="Genomic_RNA"/>
</dbReference>
<reference evidence="1" key="1">
    <citation type="submission" date="2020-11" db="EMBL/GenBank/DDBJ databases">
        <authorList>
            <person name="Bejerman N."/>
        </authorList>
    </citation>
    <scope>NUCLEOTIDE SEQUENCE</scope>
    <source>
        <strain evidence="1">Tequi</strain>
    </source>
</reference>
<sequence length="151" mass="16774">MQKLARLYSVRELIEAHNAWVLGFSDIPLGVEVAVRSVCFTSLCDIVPTFLAWHSRSGTQKYTYHVIGRPKEFGRRAFDLQKIINLLEFSDYSLSNLVALVSFVGDANVDLISYSAGQIKNRWGQRIMVGLTPGSLGSTLAKIKGLIVLLD</sequence>